<accession>A0A8D9GVU6</accession>
<protein>
    <submittedName>
        <fullName evidence="1">Uncharacterized protein</fullName>
    </submittedName>
</protein>
<proteinExistence type="predicted"/>
<sequence>MIIDEEFGEFLGFSMIIDEEFENKTAITSLSSLNILRKITKKYRLVPEEVGEFLSVPWYPFVV</sequence>
<dbReference type="Gramene" id="A01p21090.2_BraZ1">
    <property type="protein sequence ID" value="A01p21090.2_BraZ1.CDS"/>
    <property type="gene ID" value="A01g21090.2_BraZ1"/>
</dbReference>
<organism evidence="1 2">
    <name type="scientific">Brassica campestris</name>
    <name type="common">Field mustard</name>
    <dbReference type="NCBI Taxonomy" id="3711"/>
    <lineage>
        <taxon>Eukaryota</taxon>
        <taxon>Viridiplantae</taxon>
        <taxon>Streptophyta</taxon>
        <taxon>Embryophyta</taxon>
        <taxon>Tracheophyta</taxon>
        <taxon>Spermatophyta</taxon>
        <taxon>Magnoliopsida</taxon>
        <taxon>eudicotyledons</taxon>
        <taxon>Gunneridae</taxon>
        <taxon>Pentapetalae</taxon>
        <taxon>rosids</taxon>
        <taxon>malvids</taxon>
        <taxon>Brassicales</taxon>
        <taxon>Brassicaceae</taxon>
        <taxon>Brassiceae</taxon>
        <taxon>Brassica</taxon>
    </lineage>
</organism>
<reference evidence="1 2" key="1">
    <citation type="submission" date="2021-07" db="EMBL/GenBank/DDBJ databases">
        <authorList>
            <consortium name="Genoscope - CEA"/>
            <person name="William W."/>
        </authorList>
    </citation>
    <scope>NUCLEOTIDE SEQUENCE [LARGE SCALE GENOMIC DNA]</scope>
</reference>
<dbReference type="EMBL" id="LS974617">
    <property type="protein sequence ID" value="CAG7888033.1"/>
    <property type="molecule type" value="Genomic_DNA"/>
</dbReference>
<gene>
    <name evidence="1" type="ORF">BRAPAZ1V2_A01P21090.2</name>
</gene>
<evidence type="ECO:0000313" key="2">
    <source>
        <dbReference type="Proteomes" id="UP000694005"/>
    </source>
</evidence>
<dbReference type="AlphaFoldDB" id="A0A8D9GVU6"/>
<evidence type="ECO:0000313" key="1">
    <source>
        <dbReference type="EMBL" id="CAG7888033.1"/>
    </source>
</evidence>
<name>A0A8D9GVU6_BRACM</name>
<dbReference type="Proteomes" id="UP000694005">
    <property type="component" value="Chromosome A01"/>
</dbReference>